<reference evidence="1 2" key="1">
    <citation type="submission" date="2016-07" db="EMBL/GenBank/DDBJ databases">
        <title>Pervasive Adenine N6-methylation of Active Genes in Fungi.</title>
        <authorList>
            <consortium name="DOE Joint Genome Institute"/>
            <person name="Mondo S.J."/>
            <person name="Dannebaum R.O."/>
            <person name="Kuo R.C."/>
            <person name="Labutti K."/>
            <person name="Haridas S."/>
            <person name="Kuo A."/>
            <person name="Salamov A."/>
            <person name="Ahrendt S.R."/>
            <person name="Lipzen A."/>
            <person name="Sullivan W."/>
            <person name="Andreopoulos W.B."/>
            <person name="Clum A."/>
            <person name="Lindquist E."/>
            <person name="Daum C."/>
            <person name="Ramamoorthy G.K."/>
            <person name="Gryganskyi A."/>
            <person name="Culley D."/>
            <person name="Magnuson J.K."/>
            <person name="James T.Y."/>
            <person name="O'Malley M.A."/>
            <person name="Stajich J.E."/>
            <person name="Spatafora J.W."/>
            <person name="Visel A."/>
            <person name="Grigoriev I.V."/>
        </authorList>
    </citation>
    <scope>NUCLEOTIDE SEQUENCE [LARGE SCALE GENOMIC DNA]</scope>
    <source>
        <strain evidence="1 2">PL171</strain>
    </source>
</reference>
<gene>
    <name evidence="1" type="ORF">BCR44DRAFT_1178239</name>
</gene>
<dbReference type="AlphaFoldDB" id="A0A1Y2HM90"/>
<proteinExistence type="predicted"/>
<organism evidence="1 2">
    <name type="scientific">Catenaria anguillulae PL171</name>
    <dbReference type="NCBI Taxonomy" id="765915"/>
    <lineage>
        <taxon>Eukaryota</taxon>
        <taxon>Fungi</taxon>
        <taxon>Fungi incertae sedis</taxon>
        <taxon>Blastocladiomycota</taxon>
        <taxon>Blastocladiomycetes</taxon>
        <taxon>Blastocladiales</taxon>
        <taxon>Catenariaceae</taxon>
        <taxon>Catenaria</taxon>
    </lineage>
</organism>
<name>A0A1Y2HM90_9FUNG</name>
<evidence type="ECO:0000313" key="1">
    <source>
        <dbReference type="EMBL" id="ORZ34212.1"/>
    </source>
</evidence>
<accession>A0A1Y2HM90</accession>
<keyword evidence="2" id="KW-1185">Reference proteome</keyword>
<dbReference type="EMBL" id="MCFL01000030">
    <property type="protein sequence ID" value="ORZ34212.1"/>
    <property type="molecule type" value="Genomic_DNA"/>
</dbReference>
<dbReference type="Proteomes" id="UP000193411">
    <property type="component" value="Unassembled WGS sequence"/>
</dbReference>
<protein>
    <submittedName>
        <fullName evidence="1">Uncharacterized protein</fullName>
    </submittedName>
</protein>
<comment type="caution">
    <text evidence="1">The sequence shown here is derived from an EMBL/GenBank/DDBJ whole genome shotgun (WGS) entry which is preliminary data.</text>
</comment>
<evidence type="ECO:0000313" key="2">
    <source>
        <dbReference type="Proteomes" id="UP000193411"/>
    </source>
</evidence>
<sequence length="164" mass="17488">MYSTELAAAVRHAKQSADMPSWALAGPTIPITLLAAQVLIAREAANHNLPRHTSSGPPSALTSSTFAMCTAVTRKLCSLASSSVCLHDVYIQSMAPRILSGHVHDQPGHLATISEPHRDCRLHVPSAKRRAGRYARSRHNVLARGNAMDLGQPHCSGARSSRAG</sequence>